<dbReference type="EMBL" id="LVJH01000007">
    <property type="protein sequence ID" value="OAB44211.1"/>
    <property type="molecule type" value="Genomic_DNA"/>
</dbReference>
<gene>
    <name evidence="1" type="ORF">PGLA_05965</name>
</gene>
<protein>
    <recommendedName>
        <fullName evidence="3">WYL domain-containing protein</fullName>
    </recommendedName>
</protein>
<evidence type="ECO:0008006" key="3">
    <source>
        <dbReference type="Google" id="ProtNLM"/>
    </source>
</evidence>
<proteinExistence type="predicted"/>
<name>A0A168M4E7_9BACL</name>
<evidence type="ECO:0000313" key="1">
    <source>
        <dbReference type="EMBL" id="OAB44211.1"/>
    </source>
</evidence>
<dbReference type="RefSeq" id="WP_068530196.1">
    <property type="nucleotide sequence ID" value="NZ_LVJH01000007.1"/>
</dbReference>
<comment type="caution">
    <text evidence="1">The sequence shown here is derived from an EMBL/GenBank/DDBJ whole genome shotgun (WGS) entry which is preliminary data.</text>
</comment>
<sequence>MPVKYVGKIIEIMYMDQSGKITQRRIEVNSIRNGLIRAICLMTGSPRTFRIDNILAWQAPRTAVREAV</sequence>
<accession>A0A168M4E7</accession>
<dbReference type="AlphaFoldDB" id="A0A168M4E7"/>
<evidence type="ECO:0000313" key="2">
    <source>
        <dbReference type="Proteomes" id="UP000076967"/>
    </source>
</evidence>
<keyword evidence="2" id="KW-1185">Reference proteome</keyword>
<dbReference type="OrthoDB" id="2991134at2"/>
<reference evidence="1 2" key="1">
    <citation type="submission" date="2016-03" db="EMBL/GenBank/DDBJ databases">
        <title>Draft genome sequence of Paenibacillus glacialis DSM 22343.</title>
        <authorList>
            <person name="Shin S.-K."/>
            <person name="Yi H."/>
        </authorList>
    </citation>
    <scope>NUCLEOTIDE SEQUENCE [LARGE SCALE GENOMIC DNA]</scope>
    <source>
        <strain evidence="1 2">DSM 22343</strain>
    </source>
</reference>
<dbReference type="Proteomes" id="UP000076967">
    <property type="component" value="Unassembled WGS sequence"/>
</dbReference>
<organism evidence="1 2">
    <name type="scientific">Paenibacillus glacialis</name>
    <dbReference type="NCBI Taxonomy" id="494026"/>
    <lineage>
        <taxon>Bacteria</taxon>
        <taxon>Bacillati</taxon>
        <taxon>Bacillota</taxon>
        <taxon>Bacilli</taxon>
        <taxon>Bacillales</taxon>
        <taxon>Paenibacillaceae</taxon>
        <taxon>Paenibacillus</taxon>
    </lineage>
</organism>